<dbReference type="EMBL" id="JALGBH010000002">
    <property type="protein sequence ID" value="MCJ0742853.1"/>
    <property type="molecule type" value="Genomic_DNA"/>
</dbReference>
<dbReference type="Pfam" id="PF13585">
    <property type="entry name" value="CHU_C"/>
    <property type="match status" value="1"/>
</dbReference>
<feature type="signal peptide" evidence="1">
    <location>
        <begin position="1"/>
        <end position="19"/>
    </location>
</feature>
<feature type="chain" id="PRO_5046505682" evidence="1">
    <location>
        <begin position="20"/>
        <end position="393"/>
    </location>
</feature>
<comment type="caution">
    <text evidence="2">The sequence shown here is derived from an EMBL/GenBank/DDBJ whole genome shotgun (WGS) entry which is preliminary data.</text>
</comment>
<proteinExistence type="predicted"/>
<dbReference type="NCBIfam" id="TIGR04131">
    <property type="entry name" value="Bac_Flav_CTERM"/>
    <property type="match status" value="1"/>
</dbReference>
<accession>A0ABS9ZX32</accession>
<protein>
    <submittedName>
        <fullName evidence="2">Gliding motility-associated C-terminal domain-containing protein</fullName>
    </submittedName>
</protein>
<evidence type="ECO:0000313" key="3">
    <source>
        <dbReference type="Proteomes" id="UP001165460"/>
    </source>
</evidence>
<dbReference type="RefSeq" id="WP_243361693.1">
    <property type="nucleotide sequence ID" value="NZ_JALGBH010000002.1"/>
</dbReference>
<name>A0ABS9ZX32_9SPHI</name>
<organism evidence="2 3">
    <name type="scientific">Pedobacter montanisoli</name>
    <dbReference type="NCBI Taxonomy" id="2923277"/>
    <lineage>
        <taxon>Bacteria</taxon>
        <taxon>Pseudomonadati</taxon>
        <taxon>Bacteroidota</taxon>
        <taxon>Sphingobacteriia</taxon>
        <taxon>Sphingobacteriales</taxon>
        <taxon>Sphingobacteriaceae</taxon>
        <taxon>Pedobacter</taxon>
    </lineage>
</organism>
<sequence>MKKNLIIIVLHFLVNIAYAQVTNTGTTISVEKQGLLYVNESYTHNNGTLINNGEIVVENKWINNTGSKLLDNGSVGLVRFAGGKGILDGKKSTFFPKVSFTGDGVFDLNNHIEVGDNISIGDTEIRTNGYNLSIFNPDVQALMYNKGFFYTQKGSFLFRKTGQTGTYIFPFGSDKLNLKRPVAITPKDAAVNTYGASFIDRDPSDDGYSRMVKKSGIGSINDNFYHKIMQAEGKSNADLLFYAGTEADEFNNLVSWADQNIWDIAPAIFRKDVATLLPQLNAAAVYKLMASNNKEIPFAFSATLNSIELYNAFSPDGDGVNERWEIKNIDLYPDNDLKIFDRSGNLVYKKTNYQNTSAWDASNVSAGTYIYLLRVGINGENKVYKGTVTVVKK</sequence>
<dbReference type="InterPro" id="IPR026341">
    <property type="entry name" value="T9SS_type_B"/>
</dbReference>
<gene>
    <name evidence="2" type="ORF">MMF97_09035</name>
</gene>
<evidence type="ECO:0000256" key="1">
    <source>
        <dbReference type="SAM" id="SignalP"/>
    </source>
</evidence>
<reference evidence="2" key="1">
    <citation type="submission" date="2022-03" db="EMBL/GenBank/DDBJ databases">
        <authorList>
            <person name="Woo C.Y."/>
        </authorList>
    </citation>
    <scope>NUCLEOTIDE SEQUENCE</scope>
    <source>
        <strain evidence="2">CYS-01</strain>
    </source>
</reference>
<keyword evidence="3" id="KW-1185">Reference proteome</keyword>
<evidence type="ECO:0000313" key="2">
    <source>
        <dbReference type="EMBL" id="MCJ0742853.1"/>
    </source>
</evidence>
<keyword evidence="1" id="KW-0732">Signal</keyword>
<dbReference type="Proteomes" id="UP001165460">
    <property type="component" value="Unassembled WGS sequence"/>
</dbReference>